<feature type="binding site" evidence="8">
    <location>
        <begin position="9"/>
        <end position="16"/>
    </location>
    <ligand>
        <name>GTP</name>
        <dbReference type="ChEBI" id="CHEBI:37565"/>
        <label>1</label>
    </ligand>
</feature>
<feature type="binding site" evidence="8">
    <location>
        <begin position="56"/>
        <end position="60"/>
    </location>
    <ligand>
        <name>GTP</name>
        <dbReference type="ChEBI" id="CHEBI:37565"/>
        <label>1</label>
    </ligand>
</feature>
<dbReference type="InterPro" id="IPR016484">
    <property type="entry name" value="GTPase_Der"/>
</dbReference>
<dbReference type="EMBL" id="QGKL01000004">
    <property type="protein sequence ID" value="PWQ99599.1"/>
    <property type="molecule type" value="Genomic_DNA"/>
</dbReference>
<feature type="binding site" evidence="8">
    <location>
        <begin position="231"/>
        <end position="235"/>
    </location>
    <ligand>
        <name>GTP</name>
        <dbReference type="ChEBI" id="CHEBI:37565"/>
        <label>2</label>
    </ligand>
</feature>
<dbReference type="SUPFAM" id="SSF52540">
    <property type="entry name" value="P-loop containing nucleoside triphosphate hydrolases"/>
    <property type="match status" value="2"/>
</dbReference>
<evidence type="ECO:0000256" key="2">
    <source>
        <dbReference type="ARBA" id="ARBA00020953"/>
    </source>
</evidence>
<dbReference type="Proteomes" id="UP000245506">
    <property type="component" value="Unassembled WGS sequence"/>
</dbReference>
<feature type="compositionally biased region" description="Basic and acidic residues" evidence="11">
    <location>
        <begin position="456"/>
        <end position="471"/>
    </location>
</feature>
<dbReference type="InterPro" id="IPR005225">
    <property type="entry name" value="Small_GTP-bd"/>
</dbReference>
<keyword evidence="4 10" id="KW-0677">Repeat</keyword>
<dbReference type="PIRSF" id="PIRSF006485">
    <property type="entry name" value="GTP-binding_EngA"/>
    <property type="match status" value="1"/>
</dbReference>
<evidence type="ECO:0000256" key="11">
    <source>
        <dbReference type="SAM" id="MobiDB-lite"/>
    </source>
</evidence>
<keyword evidence="6 8" id="KW-0342">GTP-binding</keyword>
<evidence type="ECO:0000256" key="3">
    <source>
        <dbReference type="ARBA" id="ARBA00022517"/>
    </source>
</evidence>
<dbReference type="PRINTS" id="PR00326">
    <property type="entry name" value="GTP1OBG"/>
</dbReference>
<organism evidence="13 14">
    <name type="scientific">Leucothrix arctica</name>
    <dbReference type="NCBI Taxonomy" id="1481894"/>
    <lineage>
        <taxon>Bacteria</taxon>
        <taxon>Pseudomonadati</taxon>
        <taxon>Pseudomonadota</taxon>
        <taxon>Gammaproteobacteria</taxon>
        <taxon>Thiotrichales</taxon>
        <taxon>Thiotrichaceae</taxon>
        <taxon>Leucothrix</taxon>
    </lineage>
</organism>
<dbReference type="PROSITE" id="PS51712">
    <property type="entry name" value="G_ENGA"/>
    <property type="match status" value="2"/>
</dbReference>
<comment type="subunit">
    <text evidence="8">Associates with the 50S ribosomal subunit.</text>
</comment>
<feature type="binding site" evidence="8">
    <location>
        <begin position="184"/>
        <end position="191"/>
    </location>
    <ligand>
        <name>GTP</name>
        <dbReference type="ChEBI" id="CHEBI:37565"/>
        <label>2</label>
    </ligand>
</feature>
<feature type="region of interest" description="Disordered" evidence="11">
    <location>
        <begin position="435"/>
        <end position="471"/>
    </location>
</feature>
<dbReference type="InterPro" id="IPR032859">
    <property type="entry name" value="KH_dom-like"/>
</dbReference>
<evidence type="ECO:0000256" key="9">
    <source>
        <dbReference type="PROSITE-ProRule" id="PRU01049"/>
    </source>
</evidence>
<keyword evidence="14" id="KW-1185">Reference proteome</keyword>
<dbReference type="OrthoDB" id="9805918at2"/>
<protein>
    <recommendedName>
        <fullName evidence="2 8">GTPase Der</fullName>
    </recommendedName>
    <alternativeName>
        <fullName evidence="7 8">GTP-binding protein EngA</fullName>
    </alternativeName>
</protein>
<keyword evidence="5 8" id="KW-0547">Nucleotide-binding</keyword>
<dbReference type="InterPro" id="IPR027417">
    <property type="entry name" value="P-loop_NTPase"/>
</dbReference>
<name>A0A317CMR2_9GAMM</name>
<dbReference type="Pfam" id="PF14714">
    <property type="entry name" value="KH_dom-like"/>
    <property type="match status" value="1"/>
</dbReference>
<evidence type="ECO:0000256" key="4">
    <source>
        <dbReference type="ARBA" id="ARBA00022737"/>
    </source>
</evidence>
<keyword evidence="3 8" id="KW-0690">Ribosome biogenesis</keyword>
<evidence type="ECO:0000259" key="12">
    <source>
        <dbReference type="PROSITE" id="PS51712"/>
    </source>
</evidence>
<dbReference type="Gene3D" id="3.30.300.20">
    <property type="match status" value="1"/>
</dbReference>
<proteinExistence type="inferred from homology"/>
<evidence type="ECO:0000256" key="8">
    <source>
        <dbReference type="HAMAP-Rule" id="MF_00195"/>
    </source>
</evidence>
<dbReference type="AlphaFoldDB" id="A0A317CMR2"/>
<feature type="domain" description="EngA-type G" evidence="12">
    <location>
        <begin position="3"/>
        <end position="166"/>
    </location>
</feature>
<evidence type="ECO:0000256" key="6">
    <source>
        <dbReference type="ARBA" id="ARBA00023134"/>
    </source>
</evidence>
<dbReference type="HAMAP" id="MF_00195">
    <property type="entry name" value="GTPase_Der"/>
    <property type="match status" value="1"/>
</dbReference>
<dbReference type="PANTHER" id="PTHR43834">
    <property type="entry name" value="GTPASE DER"/>
    <property type="match status" value="1"/>
</dbReference>
<evidence type="ECO:0000313" key="13">
    <source>
        <dbReference type="EMBL" id="PWQ99599.1"/>
    </source>
</evidence>
<dbReference type="CDD" id="cd01894">
    <property type="entry name" value="EngA1"/>
    <property type="match status" value="1"/>
</dbReference>
<dbReference type="FunFam" id="3.40.50.300:FF:000040">
    <property type="entry name" value="GTPase Der"/>
    <property type="match status" value="1"/>
</dbReference>
<dbReference type="FunFam" id="3.40.50.300:FF:000057">
    <property type="entry name" value="GTPase Der"/>
    <property type="match status" value="1"/>
</dbReference>
<comment type="similarity">
    <text evidence="1 8 9 10">Belongs to the TRAFAC class TrmE-Era-EngA-EngB-Septin-like GTPase superfamily. EngA (Der) GTPase family.</text>
</comment>
<evidence type="ECO:0000256" key="10">
    <source>
        <dbReference type="RuleBase" id="RU004481"/>
    </source>
</evidence>
<dbReference type="CDD" id="cd01895">
    <property type="entry name" value="EngA2"/>
    <property type="match status" value="1"/>
</dbReference>
<evidence type="ECO:0000256" key="1">
    <source>
        <dbReference type="ARBA" id="ARBA00008279"/>
    </source>
</evidence>
<reference evidence="13 14" key="1">
    <citation type="submission" date="2018-05" db="EMBL/GenBank/DDBJ databases">
        <title>Leucothrix arctica sp. nov., isolated from Arctic seawater.</title>
        <authorList>
            <person name="Choi A."/>
            <person name="Baek K."/>
        </authorList>
    </citation>
    <scope>NUCLEOTIDE SEQUENCE [LARGE SCALE GENOMIC DNA]</scope>
    <source>
        <strain evidence="13 14">IMCC9719</strain>
    </source>
</reference>
<dbReference type="FunFam" id="3.30.300.20:FF:000004">
    <property type="entry name" value="GTPase Der"/>
    <property type="match status" value="1"/>
</dbReference>
<dbReference type="RefSeq" id="WP_109821494.1">
    <property type="nucleotide sequence ID" value="NZ_QGKL01000004.1"/>
</dbReference>
<comment type="function">
    <text evidence="8 10">GTPase that plays an essential role in the late steps of ribosome biogenesis.</text>
</comment>
<evidence type="ECO:0000256" key="5">
    <source>
        <dbReference type="ARBA" id="ARBA00022741"/>
    </source>
</evidence>
<dbReference type="NCBIfam" id="TIGR03594">
    <property type="entry name" value="GTPase_EngA"/>
    <property type="match status" value="1"/>
</dbReference>
<dbReference type="InterPro" id="IPR006073">
    <property type="entry name" value="GTP-bd"/>
</dbReference>
<dbReference type="PANTHER" id="PTHR43834:SF6">
    <property type="entry name" value="GTPASE DER"/>
    <property type="match status" value="1"/>
</dbReference>
<evidence type="ECO:0000256" key="7">
    <source>
        <dbReference type="ARBA" id="ARBA00032345"/>
    </source>
</evidence>
<dbReference type="NCBIfam" id="TIGR00231">
    <property type="entry name" value="small_GTP"/>
    <property type="match status" value="2"/>
</dbReference>
<dbReference type="Gene3D" id="3.40.50.300">
    <property type="entry name" value="P-loop containing nucleotide triphosphate hydrolases"/>
    <property type="match status" value="2"/>
</dbReference>
<sequence length="471" mass="52831">MRPVIALVGRPNVGKSTLFNRVTKSRDALVADFPGLTRDRKYGTGVIGERDYLIIDTGGLSGDDAGIDEYMAKQTWLAVDEASIVLFLVDGKQGLTGADELVAERLRRQGKIVYLAVNKTDAVDPDQALTEFYGLGFDGMFAIAATQGRGVTQMMNQILEEAPEGEAEEQPDENDDSIRIAFIGRPNVGKSTLINRIMGEERVIAFDKPGTTRDSIFIPFERDEQRYTLIDTAGIRRRGKINEAVEKFSIVKTLQAIEVAHVVIMLLDAHETITDQDAHLLGMILESGRALVVAINKWDGLDTYEREQIVDKLDLKLPFISFAEKHFISALHGTGVGNLYKSVHEAHESSMIKVSTPRLTRMLETALKEHQPPLINGFRIKLRYAHQGGNNPFVVIIHGNQTNKIPNSYKRYLMNYFRITLNLKGTQVRVEFRTSENPFQDKGKKRAKLSPSQLYRLDKNGPDYRKNLKGK</sequence>
<comment type="caution">
    <text evidence="13">The sequence shown here is derived from an EMBL/GenBank/DDBJ whole genome shotgun (WGS) entry which is preliminary data.</text>
</comment>
<accession>A0A317CMR2</accession>
<dbReference type="GO" id="GO:0043022">
    <property type="term" value="F:ribosome binding"/>
    <property type="evidence" value="ECO:0007669"/>
    <property type="project" value="TreeGrafter"/>
</dbReference>
<dbReference type="Pfam" id="PF01926">
    <property type="entry name" value="MMR_HSR1"/>
    <property type="match status" value="2"/>
</dbReference>
<dbReference type="InterPro" id="IPR015946">
    <property type="entry name" value="KH_dom-like_a/b"/>
</dbReference>
<dbReference type="GO" id="GO:0005525">
    <property type="term" value="F:GTP binding"/>
    <property type="evidence" value="ECO:0007669"/>
    <property type="project" value="UniProtKB-UniRule"/>
</dbReference>
<feature type="binding site" evidence="8">
    <location>
        <begin position="296"/>
        <end position="299"/>
    </location>
    <ligand>
        <name>GTP</name>
        <dbReference type="ChEBI" id="CHEBI:37565"/>
        <label>2</label>
    </ligand>
</feature>
<gene>
    <name evidence="8 13" type="primary">der</name>
    <name evidence="13" type="ORF">DKT75_00580</name>
</gene>
<feature type="binding site" evidence="8">
    <location>
        <begin position="118"/>
        <end position="121"/>
    </location>
    <ligand>
        <name>GTP</name>
        <dbReference type="ChEBI" id="CHEBI:37565"/>
        <label>1</label>
    </ligand>
</feature>
<dbReference type="InterPro" id="IPR031166">
    <property type="entry name" value="G_ENGA"/>
</dbReference>
<dbReference type="GO" id="GO:0042254">
    <property type="term" value="P:ribosome biogenesis"/>
    <property type="evidence" value="ECO:0007669"/>
    <property type="project" value="UniProtKB-KW"/>
</dbReference>
<evidence type="ECO:0000313" key="14">
    <source>
        <dbReference type="Proteomes" id="UP000245506"/>
    </source>
</evidence>
<feature type="domain" description="EngA-type G" evidence="12">
    <location>
        <begin position="178"/>
        <end position="351"/>
    </location>
</feature>